<dbReference type="Proteomes" id="UP000092574">
    <property type="component" value="Chromosome"/>
</dbReference>
<reference evidence="10" key="1">
    <citation type="submission" date="2017-04" db="EMBL/GenBank/DDBJ databases">
        <title>Complete Genome Sequences of Twelve Strains of a Stable Defined Moderately Diverse Mouse Microbiota 2 (sDMDMm2).</title>
        <authorList>
            <person name="Uchimura Y."/>
            <person name="Wyss M."/>
            <person name="Brugiroux S."/>
            <person name="Limenitakis J.P."/>
            <person name="Stecher B."/>
            <person name="McCoy K.D."/>
            <person name="Macpherson A.J."/>
        </authorList>
    </citation>
    <scope>NUCLEOTIDE SEQUENCE</scope>
    <source>
        <strain evidence="10">YL58</strain>
    </source>
</reference>
<dbReference type="GO" id="GO:0099621">
    <property type="term" value="F:undecaprenyl-phosphate 4-deoxy-4-formamido-L-arabinose transferase activity"/>
    <property type="evidence" value="ECO:0007669"/>
    <property type="project" value="TreeGrafter"/>
</dbReference>
<dbReference type="InterPro" id="IPR029044">
    <property type="entry name" value="Nucleotide-diphossugar_trans"/>
</dbReference>
<evidence type="ECO:0000313" key="10">
    <source>
        <dbReference type="EMBL" id="ANU74722.1"/>
    </source>
</evidence>
<keyword evidence="5" id="KW-0448">Lipopolysaccharide biosynthesis</keyword>
<evidence type="ECO:0000256" key="3">
    <source>
        <dbReference type="ARBA" id="ARBA00022679"/>
    </source>
</evidence>
<evidence type="ECO:0000256" key="7">
    <source>
        <dbReference type="ARBA" id="ARBA00023136"/>
    </source>
</evidence>
<dbReference type="GO" id="GO:0009103">
    <property type="term" value="P:lipopolysaccharide biosynthetic process"/>
    <property type="evidence" value="ECO:0007669"/>
    <property type="project" value="UniProtKB-KW"/>
</dbReference>
<dbReference type="GO" id="GO:0005886">
    <property type="term" value="C:plasma membrane"/>
    <property type="evidence" value="ECO:0007669"/>
    <property type="project" value="TreeGrafter"/>
</dbReference>
<dbReference type="AlphaFoldDB" id="A0A1C7I915"/>
<gene>
    <name evidence="10" type="ORF">A4V09_02460</name>
</gene>
<evidence type="ECO:0000256" key="5">
    <source>
        <dbReference type="ARBA" id="ARBA00022985"/>
    </source>
</evidence>
<evidence type="ECO:0000259" key="9">
    <source>
        <dbReference type="Pfam" id="PF00535"/>
    </source>
</evidence>
<dbReference type="PANTHER" id="PTHR48090">
    <property type="entry name" value="UNDECAPRENYL-PHOSPHATE 4-DEOXY-4-FORMAMIDO-L-ARABINOSE TRANSFERASE-RELATED"/>
    <property type="match status" value="1"/>
</dbReference>
<dbReference type="Pfam" id="PF00535">
    <property type="entry name" value="Glycos_transf_2"/>
    <property type="match status" value="1"/>
</dbReference>
<dbReference type="InterPro" id="IPR050256">
    <property type="entry name" value="Glycosyltransferase_2"/>
</dbReference>
<proteinExistence type="predicted"/>
<dbReference type="PANTHER" id="PTHR48090:SF3">
    <property type="entry name" value="UNDECAPRENYL-PHOSPHATE 4-DEOXY-4-FORMAMIDO-L-ARABINOSE TRANSFERASE"/>
    <property type="match status" value="1"/>
</dbReference>
<dbReference type="CDD" id="cd04187">
    <property type="entry name" value="DPM1_like_bac"/>
    <property type="match status" value="1"/>
</dbReference>
<keyword evidence="6 8" id="KW-1133">Transmembrane helix</keyword>
<evidence type="ECO:0000256" key="6">
    <source>
        <dbReference type="ARBA" id="ARBA00022989"/>
    </source>
</evidence>
<keyword evidence="11" id="KW-1185">Reference proteome</keyword>
<dbReference type="EMBL" id="CP015405">
    <property type="protein sequence ID" value="ANU74722.1"/>
    <property type="molecule type" value="Genomic_DNA"/>
</dbReference>
<feature type="transmembrane region" description="Helical" evidence="8">
    <location>
        <begin position="237"/>
        <end position="262"/>
    </location>
</feature>
<keyword evidence="4 8" id="KW-0812">Transmembrane</keyword>
<keyword evidence="1" id="KW-1003">Cell membrane</keyword>
<evidence type="ECO:0000256" key="1">
    <source>
        <dbReference type="ARBA" id="ARBA00022475"/>
    </source>
</evidence>
<evidence type="ECO:0000256" key="8">
    <source>
        <dbReference type="SAM" id="Phobius"/>
    </source>
</evidence>
<evidence type="ECO:0000256" key="4">
    <source>
        <dbReference type="ARBA" id="ARBA00022692"/>
    </source>
</evidence>
<evidence type="ECO:0000256" key="2">
    <source>
        <dbReference type="ARBA" id="ARBA00022676"/>
    </source>
</evidence>
<sequence length="323" mass="36796">MRGGYILKLDKKLSFVIPCYYSEKTISLVVDDIFEAFPKEDYQYEIILVNDGSKDNTFSVIKGLADKFPQVIAVNLAKNFGQDAALMAGYTYATGEYIISLDDDCQNPPAEAHKLIAKIEEGYDAVFGKYHTKQHSAFKNWGSRLNDKMATMLLKKPKDLTLCSYFIMNSFVKDEMLRYDSAFPYIWGLILRTTDHITNVFIDHKKREVGTTTFTLGKLILLWLNGFTSFSVKPLRIASFFGGFFAFLGFLLTIIMVVRQFICPEPIIGWTSLMCALLIVSGLNMLMLGLLGEYIGRIFISQNKSPQFVVRQLYRQESPEENK</sequence>
<dbReference type="Gene3D" id="3.90.550.10">
    <property type="entry name" value="Spore Coat Polysaccharide Biosynthesis Protein SpsA, Chain A"/>
    <property type="match status" value="1"/>
</dbReference>
<dbReference type="OrthoDB" id="9807778at2"/>
<keyword evidence="3" id="KW-0808">Transferase</keyword>
<dbReference type="SUPFAM" id="SSF53448">
    <property type="entry name" value="Nucleotide-diphospho-sugar transferases"/>
    <property type="match status" value="1"/>
</dbReference>
<accession>A0A1C7I915</accession>
<feature type="domain" description="Glycosyltransferase 2-like" evidence="9">
    <location>
        <begin position="14"/>
        <end position="166"/>
    </location>
</feature>
<dbReference type="KEGG" id="byl:A4V09_02460"/>
<dbReference type="InterPro" id="IPR001173">
    <property type="entry name" value="Glyco_trans_2-like"/>
</dbReference>
<dbReference type="STRING" id="1796616.A4V09_02460"/>
<keyword evidence="7 8" id="KW-0472">Membrane</keyword>
<organism evidence="10 11">
    <name type="scientific">Blautia pseudococcoides</name>
    <dbReference type="NCBI Taxonomy" id="1796616"/>
    <lineage>
        <taxon>Bacteria</taxon>
        <taxon>Bacillati</taxon>
        <taxon>Bacillota</taxon>
        <taxon>Clostridia</taxon>
        <taxon>Lachnospirales</taxon>
        <taxon>Lachnospiraceae</taxon>
        <taxon>Blautia</taxon>
    </lineage>
</organism>
<name>A0A1C7I915_9FIRM</name>
<evidence type="ECO:0000313" key="11">
    <source>
        <dbReference type="Proteomes" id="UP000092574"/>
    </source>
</evidence>
<feature type="transmembrane region" description="Helical" evidence="8">
    <location>
        <begin position="268"/>
        <end position="291"/>
    </location>
</feature>
<keyword evidence="2" id="KW-0328">Glycosyltransferase</keyword>
<protein>
    <submittedName>
        <fullName evidence="10">Glycosyltransferase</fullName>
    </submittedName>
</protein>